<dbReference type="CDD" id="cd05374">
    <property type="entry name" value="17beta-HSD-like_SDR_c"/>
    <property type="match status" value="1"/>
</dbReference>
<comment type="caution">
    <text evidence="4">The sequence shown here is derived from an EMBL/GenBank/DDBJ whole genome shotgun (WGS) entry which is preliminary data.</text>
</comment>
<evidence type="ECO:0000256" key="1">
    <source>
        <dbReference type="ARBA" id="ARBA00006484"/>
    </source>
</evidence>
<dbReference type="InterPro" id="IPR051911">
    <property type="entry name" value="SDR_oxidoreductase"/>
</dbReference>
<dbReference type="InterPro" id="IPR036291">
    <property type="entry name" value="NAD(P)-bd_dom_sf"/>
</dbReference>
<dbReference type="Gene3D" id="3.40.50.720">
    <property type="entry name" value="NAD(P)-binding Rossmann-like Domain"/>
    <property type="match status" value="1"/>
</dbReference>
<evidence type="ECO:0000256" key="2">
    <source>
        <dbReference type="ARBA" id="ARBA00023002"/>
    </source>
</evidence>
<dbReference type="InterPro" id="IPR002347">
    <property type="entry name" value="SDR_fam"/>
</dbReference>
<accession>A0A917VM17</accession>
<keyword evidence="2" id="KW-0560">Oxidoreductase</keyword>
<protein>
    <submittedName>
        <fullName evidence="4">Short-chain dehydrogenase/reductase</fullName>
    </submittedName>
</protein>
<dbReference type="PRINTS" id="PR00081">
    <property type="entry name" value="GDHRDH"/>
</dbReference>
<evidence type="ECO:0000313" key="4">
    <source>
        <dbReference type="EMBL" id="GGK98761.1"/>
    </source>
</evidence>
<dbReference type="PROSITE" id="PS00061">
    <property type="entry name" value="ADH_SHORT"/>
    <property type="match status" value="1"/>
</dbReference>
<evidence type="ECO:0000256" key="3">
    <source>
        <dbReference type="RuleBase" id="RU000363"/>
    </source>
</evidence>
<dbReference type="PANTHER" id="PTHR43976:SF16">
    <property type="entry name" value="SHORT-CHAIN DEHYDROGENASE_REDUCTASE FAMILY PROTEIN"/>
    <property type="match status" value="1"/>
</dbReference>
<comment type="similarity">
    <text evidence="1 3">Belongs to the short-chain dehydrogenases/reductases (SDR) family.</text>
</comment>
<proteinExistence type="inferred from homology"/>
<dbReference type="InterPro" id="IPR020904">
    <property type="entry name" value="Sc_DH/Rdtase_CS"/>
</dbReference>
<name>A0A917VM17_9ACTN</name>
<reference evidence="4" key="1">
    <citation type="journal article" date="2014" name="Int. J. Syst. Evol. Microbiol.">
        <title>Complete genome sequence of Corynebacterium casei LMG S-19264T (=DSM 44701T), isolated from a smear-ripened cheese.</title>
        <authorList>
            <consortium name="US DOE Joint Genome Institute (JGI-PGF)"/>
            <person name="Walter F."/>
            <person name="Albersmeier A."/>
            <person name="Kalinowski J."/>
            <person name="Ruckert C."/>
        </authorList>
    </citation>
    <scope>NUCLEOTIDE SEQUENCE</scope>
    <source>
        <strain evidence="4">JCM 3035</strain>
    </source>
</reference>
<reference evidence="4" key="2">
    <citation type="submission" date="2020-09" db="EMBL/GenBank/DDBJ databases">
        <authorList>
            <person name="Sun Q."/>
            <person name="Ohkuma M."/>
        </authorList>
    </citation>
    <scope>NUCLEOTIDE SEQUENCE</scope>
    <source>
        <strain evidence="4">JCM 3035</strain>
    </source>
</reference>
<dbReference type="EMBL" id="BMPQ01000024">
    <property type="protein sequence ID" value="GGK98761.1"/>
    <property type="molecule type" value="Genomic_DNA"/>
</dbReference>
<dbReference type="AlphaFoldDB" id="A0A917VM17"/>
<organism evidence="4 5">
    <name type="scientific">Streptomyces flaveus</name>
    <dbReference type="NCBI Taxonomy" id="66370"/>
    <lineage>
        <taxon>Bacteria</taxon>
        <taxon>Bacillati</taxon>
        <taxon>Actinomycetota</taxon>
        <taxon>Actinomycetes</taxon>
        <taxon>Kitasatosporales</taxon>
        <taxon>Streptomycetaceae</taxon>
        <taxon>Streptomyces</taxon>
        <taxon>Streptomyces aurantiacus group</taxon>
    </lineage>
</organism>
<gene>
    <name evidence="4" type="ORF">GCM10010094_69630</name>
</gene>
<dbReference type="GO" id="GO:0016491">
    <property type="term" value="F:oxidoreductase activity"/>
    <property type="evidence" value="ECO:0007669"/>
    <property type="project" value="UniProtKB-KW"/>
</dbReference>
<dbReference type="PANTHER" id="PTHR43976">
    <property type="entry name" value="SHORT CHAIN DEHYDROGENASE"/>
    <property type="match status" value="1"/>
</dbReference>
<keyword evidence="5" id="KW-1185">Reference proteome</keyword>
<dbReference type="Pfam" id="PF00106">
    <property type="entry name" value="adh_short"/>
    <property type="match status" value="1"/>
</dbReference>
<evidence type="ECO:0000313" key="5">
    <source>
        <dbReference type="Proteomes" id="UP000637788"/>
    </source>
</evidence>
<dbReference type="NCBIfam" id="NF006114">
    <property type="entry name" value="PRK08263.1"/>
    <property type="match status" value="1"/>
</dbReference>
<dbReference type="Proteomes" id="UP000637788">
    <property type="component" value="Unassembled WGS sequence"/>
</dbReference>
<dbReference type="PRINTS" id="PR00080">
    <property type="entry name" value="SDRFAMILY"/>
</dbReference>
<dbReference type="SUPFAM" id="SSF51735">
    <property type="entry name" value="NAD(P)-binding Rossmann-fold domains"/>
    <property type="match status" value="1"/>
</dbReference>
<sequence>MSKIWFVTGSSRGLGRSFVEAALERGDKVAATARNTESLTDLAITYGDQLLALALDVTDKAAAFDAVKQAHAHFGGLDVVVNNAGYGHFGMVEELTEAEARDQMEANFFGVLWVTQAALPLLRAQGGGHIVQVSSVGGVLAIPSLGVYAASKWAVEGLSEALAGEVAGQNIKVTLVEPGPYPTDWPGASAARSEPNPVYDGVRQALTEGLDLSDLGDPKAVGPALLKIVDAENPPLRVFFGRPPIQMTKDHYAQKLATWAEWEHISLAAHG</sequence>
<dbReference type="RefSeq" id="WP_189325738.1">
    <property type="nucleotide sequence ID" value="NZ_BMPQ01000024.1"/>
</dbReference>